<keyword evidence="13" id="KW-1185">Reference proteome</keyword>
<dbReference type="InterPro" id="IPR002347">
    <property type="entry name" value="SDR_fam"/>
</dbReference>
<dbReference type="GO" id="GO:0030148">
    <property type="term" value="P:sphingolipid biosynthetic process"/>
    <property type="evidence" value="ECO:0007669"/>
    <property type="project" value="InterPro"/>
</dbReference>
<evidence type="ECO:0000256" key="11">
    <source>
        <dbReference type="ARBA" id="ARBA00048930"/>
    </source>
</evidence>
<protein>
    <recommendedName>
        <fullName evidence="9">3-dehydrosphinganine reductase</fullName>
        <ecNumber evidence="9">1.1.1.102</ecNumber>
    </recommendedName>
</protein>
<evidence type="ECO:0000256" key="10">
    <source>
        <dbReference type="ARBA" id="ARBA00044737"/>
    </source>
</evidence>
<comment type="function">
    <text evidence="10">Catalyzes the reduction of 3'-oxosphinganine (3-ketodihydrosphingosine/KDS) to sphinganine (dihydrosphingosine/DHS), the second step of de novo sphingolipid biosynthesis.</text>
</comment>
<dbReference type="EMBL" id="KN818229">
    <property type="protein sequence ID" value="KIL68035.1"/>
    <property type="molecule type" value="Genomic_DNA"/>
</dbReference>
<keyword evidence="7" id="KW-0560">Oxidoreductase</keyword>
<evidence type="ECO:0000256" key="9">
    <source>
        <dbReference type="ARBA" id="ARBA00026112"/>
    </source>
</evidence>
<evidence type="ECO:0000256" key="8">
    <source>
        <dbReference type="ARBA" id="ARBA00023098"/>
    </source>
</evidence>
<dbReference type="HOGENOM" id="CLU_010194_3_0_1"/>
<organism evidence="12 13">
    <name type="scientific">Amanita muscaria (strain Koide BX008)</name>
    <dbReference type="NCBI Taxonomy" id="946122"/>
    <lineage>
        <taxon>Eukaryota</taxon>
        <taxon>Fungi</taxon>
        <taxon>Dikarya</taxon>
        <taxon>Basidiomycota</taxon>
        <taxon>Agaricomycotina</taxon>
        <taxon>Agaricomycetes</taxon>
        <taxon>Agaricomycetidae</taxon>
        <taxon>Agaricales</taxon>
        <taxon>Pluteineae</taxon>
        <taxon>Amanitaceae</taxon>
        <taxon>Amanita</taxon>
    </lineage>
</organism>
<comment type="subcellular location">
    <subcellularLocation>
        <location evidence="1">Endoplasmic reticulum</location>
    </subcellularLocation>
</comment>
<evidence type="ECO:0000256" key="3">
    <source>
        <dbReference type="ARBA" id="ARBA00004991"/>
    </source>
</evidence>
<name>A0A0C2SX50_AMAMK</name>
<dbReference type="Gene3D" id="3.40.50.720">
    <property type="entry name" value="NAD(P)-binding Rossmann-like Domain"/>
    <property type="match status" value="1"/>
</dbReference>
<dbReference type="PANTHER" id="PTHR43550">
    <property type="entry name" value="3-KETODIHYDROSPHINGOSINE REDUCTASE"/>
    <property type="match status" value="1"/>
</dbReference>
<dbReference type="PRINTS" id="PR00081">
    <property type="entry name" value="GDHRDH"/>
</dbReference>
<dbReference type="STRING" id="946122.A0A0C2SX50"/>
<dbReference type="AlphaFoldDB" id="A0A0C2SX50"/>
<dbReference type="FunCoup" id="A0A0C2SX50">
    <property type="interactions" value="119"/>
</dbReference>
<dbReference type="GO" id="GO:0006666">
    <property type="term" value="P:3-keto-sphinganine metabolic process"/>
    <property type="evidence" value="ECO:0007669"/>
    <property type="project" value="InterPro"/>
</dbReference>
<dbReference type="InterPro" id="IPR045022">
    <property type="entry name" value="KDSR-like"/>
</dbReference>
<keyword evidence="5" id="KW-0521">NADP</keyword>
<gene>
    <name evidence="12" type="ORF">M378DRAFT_72210</name>
</gene>
<dbReference type="FunFam" id="3.40.50.720:FF:000468">
    <property type="entry name" value="Short-chain dehydrogenase, putative"/>
    <property type="match status" value="1"/>
</dbReference>
<evidence type="ECO:0000313" key="13">
    <source>
        <dbReference type="Proteomes" id="UP000054549"/>
    </source>
</evidence>
<evidence type="ECO:0000256" key="2">
    <source>
        <dbReference type="ARBA" id="ARBA00004760"/>
    </source>
</evidence>
<comment type="catalytic activity">
    <reaction evidence="11">
        <text>sphinganine + NADP(+) = 3-oxosphinganine + NADPH + H(+)</text>
        <dbReference type="Rhea" id="RHEA:22640"/>
        <dbReference type="ChEBI" id="CHEBI:15378"/>
        <dbReference type="ChEBI" id="CHEBI:57783"/>
        <dbReference type="ChEBI" id="CHEBI:57817"/>
        <dbReference type="ChEBI" id="CHEBI:58299"/>
        <dbReference type="ChEBI" id="CHEBI:58349"/>
        <dbReference type="EC" id="1.1.1.102"/>
    </reaction>
    <physiologicalReaction direction="right-to-left" evidence="11">
        <dbReference type="Rhea" id="RHEA:22642"/>
    </physiologicalReaction>
</comment>
<dbReference type="Proteomes" id="UP000054549">
    <property type="component" value="Unassembled WGS sequence"/>
</dbReference>
<evidence type="ECO:0000256" key="7">
    <source>
        <dbReference type="ARBA" id="ARBA00023002"/>
    </source>
</evidence>
<evidence type="ECO:0000256" key="1">
    <source>
        <dbReference type="ARBA" id="ARBA00004240"/>
    </source>
</evidence>
<comment type="pathway">
    <text evidence="3">Sphingolipid metabolism.</text>
</comment>
<dbReference type="InterPro" id="IPR036291">
    <property type="entry name" value="NAD(P)-bd_dom_sf"/>
</dbReference>
<dbReference type="CDD" id="cd08939">
    <property type="entry name" value="KDSR-like_SDR_c"/>
    <property type="match status" value="1"/>
</dbReference>
<dbReference type="OrthoDB" id="10267115at2759"/>
<evidence type="ECO:0000256" key="4">
    <source>
        <dbReference type="ARBA" id="ARBA00022824"/>
    </source>
</evidence>
<evidence type="ECO:0000313" key="12">
    <source>
        <dbReference type="EMBL" id="KIL68035.1"/>
    </source>
</evidence>
<comment type="pathway">
    <text evidence="2">Lipid metabolism; sphingolipid metabolism.</text>
</comment>
<dbReference type="GO" id="GO:0047560">
    <property type="term" value="F:3-dehydrosphinganine reductase activity"/>
    <property type="evidence" value="ECO:0007669"/>
    <property type="project" value="UniProtKB-EC"/>
</dbReference>
<accession>A0A0C2SX50</accession>
<sequence length="312" mass="34260">MVFNRLFKSKWNPKGKHCYVTGGSAGLGLALAIELTKRGAHVSIVARNQEKLDNALKDMEKARQYPEQILNAYSFSLTESAASDAALQAASEAHDGKCPDAVFLCAGTARPGFFAEQDEGSLRRGMDDAYWVQALSALAAVKRMIKEGVQGKIVFVSSLLGYMSIVGYSSYSPAKSALRGLAETLRSELLLYSISVHIFFPGTIYSPGYVEENKLKPKITLKIEEGDTGLTPEQSAKTLLRGIESNNFHIVSDILGNIFRSSTRGSTPNNNVFLDTFYAFIGWVALPIWRQGVDSTVVRHQQEHSHYLASKL</sequence>
<evidence type="ECO:0000256" key="5">
    <source>
        <dbReference type="ARBA" id="ARBA00022857"/>
    </source>
</evidence>
<dbReference type="EC" id="1.1.1.102" evidence="9"/>
<dbReference type="SUPFAM" id="SSF51735">
    <property type="entry name" value="NAD(P)-binding Rossmann-fold domains"/>
    <property type="match status" value="1"/>
</dbReference>
<evidence type="ECO:0000256" key="6">
    <source>
        <dbReference type="ARBA" id="ARBA00022919"/>
    </source>
</evidence>
<keyword evidence="6" id="KW-0746">Sphingolipid metabolism</keyword>
<dbReference type="PANTHER" id="PTHR43550:SF3">
    <property type="entry name" value="3-KETODIHYDROSPHINGOSINE REDUCTASE"/>
    <property type="match status" value="1"/>
</dbReference>
<keyword evidence="8" id="KW-0443">Lipid metabolism</keyword>
<proteinExistence type="predicted"/>
<reference evidence="12 13" key="1">
    <citation type="submission" date="2014-04" db="EMBL/GenBank/DDBJ databases">
        <title>Evolutionary Origins and Diversification of the Mycorrhizal Mutualists.</title>
        <authorList>
            <consortium name="DOE Joint Genome Institute"/>
            <consortium name="Mycorrhizal Genomics Consortium"/>
            <person name="Kohler A."/>
            <person name="Kuo A."/>
            <person name="Nagy L.G."/>
            <person name="Floudas D."/>
            <person name="Copeland A."/>
            <person name="Barry K.W."/>
            <person name="Cichocki N."/>
            <person name="Veneault-Fourrey C."/>
            <person name="LaButti K."/>
            <person name="Lindquist E.A."/>
            <person name="Lipzen A."/>
            <person name="Lundell T."/>
            <person name="Morin E."/>
            <person name="Murat C."/>
            <person name="Riley R."/>
            <person name="Ohm R."/>
            <person name="Sun H."/>
            <person name="Tunlid A."/>
            <person name="Henrissat B."/>
            <person name="Grigoriev I.V."/>
            <person name="Hibbett D.S."/>
            <person name="Martin F."/>
        </authorList>
    </citation>
    <scope>NUCLEOTIDE SEQUENCE [LARGE SCALE GENOMIC DNA]</scope>
    <source>
        <strain evidence="12 13">Koide BX008</strain>
    </source>
</reference>
<dbReference type="InParanoid" id="A0A0C2SX50"/>
<dbReference type="GO" id="GO:0005789">
    <property type="term" value="C:endoplasmic reticulum membrane"/>
    <property type="evidence" value="ECO:0007669"/>
    <property type="project" value="TreeGrafter"/>
</dbReference>
<dbReference type="Pfam" id="PF00106">
    <property type="entry name" value="adh_short"/>
    <property type="match status" value="1"/>
</dbReference>
<keyword evidence="4" id="KW-0256">Endoplasmic reticulum</keyword>